<dbReference type="GO" id="GO:0005737">
    <property type="term" value="C:cytoplasm"/>
    <property type="evidence" value="ECO:0007669"/>
    <property type="project" value="UniProtKB-SubCell"/>
</dbReference>
<feature type="region of interest" description="Disordered" evidence="4">
    <location>
        <begin position="414"/>
        <end position="484"/>
    </location>
</feature>
<gene>
    <name evidence="5" type="ORF">PECUL_23A004403</name>
</gene>
<dbReference type="EMBL" id="OW240912">
    <property type="protein sequence ID" value="CAH2225199.1"/>
    <property type="molecule type" value="Genomic_DNA"/>
</dbReference>
<sequence>MTECVNKYPMLPAGHLSLICAVGRQTQWELCLPPPKAPPVSFCLDRFSYGSCELHCVWISPEDLMLLGSFLEDALHSHRVQQLPCAALELMSLAASVSELALPVTRGKQRTAPGSFMQTIDSTVVLNHRSPNPNAPMVETMTSPANVCGNSTIVTSQSRDKSVSRTVSEGNYYNGADGSSEKIEDEEKLNSSKLTHCLAPPKQRASASNERPHSMVSTSNSSTWNALSSLRKMGSFKKLKSSVLQGIQAKENANNLNNQESGGDLKRCSPNDGGGSYQMPCRLVNARPMQECYNVMDGLQSDGSDIEETDNTFLRSTHRSRSIRRAYGAGRINLLDDDKVRSCRSPQALSPARQEQSICKIIVKDSESNRIVYRRSKSTDNLNFLKKSSFKRKSTSNLSDVKSNSEREILQKSMLSTSADSERLGGTPERSSKRWRSPIRAKDFDRVLKIMGNVTDGNRKKEPNKSTSLSADGTHGSRPNSRIT</sequence>
<evidence type="ECO:0000313" key="5">
    <source>
        <dbReference type="EMBL" id="CAH2225199.1"/>
    </source>
</evidence>
<evidence type="ECO:0000313" key="6">
    <source>
        <dbReference type="Proteomes" id="UP001295444"/>
    </source>
</evidence>
<evidence type="ECO:0000256" key="1">
    <source>
        <dbReference type="ARBA" id="ARBA00004496"/>
    </source>
</evidence>
<dbReference type="PANTHER" id="PTHR47544:SF5">
    <property type="entry name" value="SPERMATOGENESIS-ASSOCIATED 13"/>
    <property type="match status" value="1"/>
</dbReference>
<evidence type="ECO:0000256" key="4">
    <source>
        <dbReference type="SAM" id="MobiDB-lite"/>
    </source>
</evidence>
<dbReference type="PANTHER" id="PTHR47544">
    <property type="entry name" value="RHO GUANINE NUCLEOTIDE EXCHANGE FACTOR 4"/>
    <property type="match status" value="1"/>
</dbReference>
<keyword evidence="3" id="KW-0344">Guanine-nucleotide releasing factor</keyword>
<feature type="compositionally biased region" description="Polar residues" evidence="4">
    <location>
        <begin position="465"/>
        <end position="484"/>
    </location>
</feature>
<dbReference type="Proteomes" id="UP001295444">
    <property type="component" value="Chromosome 01"/>
</dbReference>
<protein>
    <submittedName>
        <fullName evidence="5">Spermatogenesis-associated 13 isoform X3</fullName>
    </submittedName>
</protein>
<dbReference type="AlphaFoldDB" id="A0AAD1R766"/>
<keyword evidence="6" id="KW-1185">Reference proteome</keyword>
<proteinExistence type="predicted"/>
<keyword evidence="2" id="KW-0963">Cytoplasm</keyword>
<name>A0AAD1R766_PELCU</name>
<dbReference type="GO" id="GO:0005085">
    <property type="term" value="F:guanyl-nucleotide exchange factor activity"/>
    <property type="evidence" value="ECO:0007669"/>
    <property type="project" value="UniProtKB-KW"/>
</dbReference>
<feature type="region of interest" description="Disordered" evidence="4">
    <location>
        <begin position="155"/>
        <end position="221"/>
    </location>
</feature>
<feature type="compositionally biased region" description="Polar residues" evidence="4">
    <location>
        <begin position="205"/>
        <end position="221"/>
    </location>
</feature>
<organism evidence="5 6">
    <name type="scientific">Pelobates cultripes</name>
    <name type="common">Western spadefoot toad</name>
    <dbReference type="NCBI Taxonomy" id="61616"/>
    <lineage>
        <taxon>Eukaryota</taxon>
        <taxon>Metazoa</taxon>
        <taxon>Chordata</taxon>
        <taxon>Craniata</taxon>
        <taxon>Vertebrata</taxon>
        <taxon>Euteleostomi</taxon>
        <taxon>Amphibia</taxon>
        <taxon>Batrachia</taxon>
        <taxon>Anura</taxon>
        <taxon>Pelobatoidea</taxon>
        <taxon>Pelobatidae</taxon>
        <taxon>Pelobates</taxon>
    </lineage>
</organism>
<evidence type="ECO:0000256" key="2">
    <source>
        <dbReference type="ARBA" id="ARBA00022490"/>
    </source>
</evidence>
<accession>A0AAD1R766</accession>
<comment type="subcellular location">
    <subcellularLocation>
        <location evidence="1">Cytoplasm</location>
    </subcellularLocation>
</comment>
<evidence type="ECO:0000256" key="3">
    <source>
        <dbReference type="ARBA" id="ARBA00022658"/>
    </source>
</evidence>
<reference evidence="5" key="1">
    <citation type="submission" date="2022-03" db="EMBL/GenBank/DDBJ databases">
        <authorList>
            <person name="Alioto T."/>
            <person name="Alioto T."/>
            <person name="Gomez Garrido J."/>
        </authorList>
    </citation>
    <scope>NUCLEOTIDE SEQUENCE</scope>
</reference>